<dbReference type="GO" id="GO:0061599">
    <property type="term" value="F:molybdopterin molybdotransferase activity"/>
    <property type="evidence" value="ECO:0007669"/>
    <property type="project" value="UniProtKB-UniRule"/>
</dbReference>
<comment type="catalytic activity">
    <reaction evidence="8">
        <text>adenylyl-molybdopterin + molybdate = Mo-molybdopterin + AMP + H(+)</text>
        <dbReference type="Rhea" id="RHEA:35047"/>
        <dbReference type="ChEBI" id="CHEBI:15378"/>
        <dbReference type="ChEBI" id="CHEBI:36264"/>
        <dbReference type="ChEBI" id="CHEBI:62727"/>
        <dbReference type="ChEBI" id="CHEBI:71302"/>
        <dbReference type="ChEBI" id="CHEBI:456215"/>
        <dbReference type="EC" id="2.10.1.1"/>
    </reaction>
</comment>
<evidence type="ECO:0000256" key="1">
    <source>
        <dbReference type="ARBA" id="ARBA00002901"/>
    </source>
</evidence>
<dbReference type="NCBIfam" id="TIGR00177">
    <property type="entry name" value="molyb_syn"/>
    <property type="match status" value="1"/>
</dbReference>
<dbReference type="UniPathway" id="UPA00344"/>
<dbReference type="InterPro" id="IPR038987">
    <property type="entry name" value="MoeA-like"/>
</dbReference>
<gene>
    <name evidence="11" type="ORF">FC24_GL002118</name>
</gene>
<accession>A0A0R2D0N1</accession>
<dbReference type="PANTHER" id="PTHR10192">
    <property type="entry name" value="MOLYBDOPTERIN BIOSYNTHESIS PROTEIN"/>
    <property type="match status" value="1"/>
</dbReference>
<dbReference type="InterPro" id="IPR036688">
    <property type="entry name" value="MoeA_C_domain_IV_sf"/>
</dbReference>
<dbReference type="Pfam" id="PF00994">
    <property type="entry name" value="MoCF_biosynth"/>
    <property type="match status" value="1"/>
</dbReference>
<evidence type="ECO:0000256" key="8">
    <source>
        <dbReference type="ARBA" id="ARBA00047317"/>
    </source>
</evidence>
<keyword evidence="12" id="KW-1185">Reference proteome</keyword>
<evidence type="ECO:0000256" key="4">
    <source>
        <dbReference type="ARBA" id="ARBA00013269"/>
    </source>
</evidence>
<dbReference type="Gene3D" id="2.40.340.10">
    <property type="entry name" value="MoeA, C-terminal, domain IV"/>
    <property type="match status" value="1"/>
</dbReference>
<dbReference type="PANTHER" id="PTHR10192:SF5">
    <property type="entry name" value="GEPHYRIN"/>
    <property type="match status" value="1"/>
</dbReference>
<dbReference type="Pfam" id="PF03453">
    <property type="entry name" value="MoeA_N"/>
    <property type="match status" value="1"/>
</dbReference>
<evidence type="ECO:0000256" key="3">
    <source>
        <dbReference type="ARBA" id="ARBA00010763"/>
    </source>
</evidence>
<dbReference type="SUPFAM" id="SSF63867">
    <property type="entry name" value="MoeA C-terminal domain-like"/>
    <property type="match status" value="1"/>
</dbReference>
<reference evidence="11 12" key="1">
    <citation type="journal article" date="2015" name="Genome Announc.">
        <title>Expanding the biotechnology potential of lactobacilli through comparative genomics of 213 strains and associated genera.</title>
        <authorList>
            <person name="Sun Z."/>
            <person name="Harris H.M."/>
            <person name="McCann A."/>
            <person name="Guo C."/>
            <person name="Argimon S."/>
            <person name="Zhang W."/>
            <person name="Yang X."/>
            <person name="Jeffery I.B."/>
            <person name="Cooney J.C."/>
            <person name="Kagawa T.F."/>
            <person name="Liu W."/>
            <person name="Song Y."/>
            <person name="Salvetti E."/>
            <person name="Wrobel A."/>
            <person name="Rasinkangas P."/>
            <person name="Parkhill J."/>
            <person name="Rea M.C."/>
            <person name="O'Sullivan O."/>
            <person name="Ritari J."/>
            <person name="Douillard F.P."/>
            <person name="Paul Ross R."/>
            <person name="Yang R."/>
            <person name="Briner A.E."/>
            <person name="Felis G.E."/>
            <person name="de Vos W.M."/>
            <person name="Barrangou R."/>
            <person name="Klaenhammer T.R."/>
            <person name="Caufield P.W."/>
            <person name="Cui Y."/>
            <person name="Zhang H."/>
            <person name="O'Toole P.W."/>
        </authorList>
    </citation>
    <scope>NUCLEOTIDE SEQUENCE [LARGE SCALE GENOMIC DNA]</scope>
    <source>
        <strain evidence="11 12">DSM 20253</strain>
    </source>
</reference>
<dbReference type="FunFam" id="2.170.190.11:FF:000001">
    <property type="entry name" value="Molybdopterin molybdenumtransferase"/>
    <property type="match status" value="1"/>
</dbReference>
<dbReference type="InterPro" id="IPR036135">
    <property type="entry name" value="MoeA_linker/N_sf"/>
</dbReference>
<dbReference type="GO" id="GO:0005829">
    <property type="term" value="C:cytosol"/>
    <property type="evidence" value="ECO:0007669"/>
    <property type="project" value="TreeGrafter"/>
</dbReference>
<dbReference type="EC" id="2.10.1.1" evidence="4 9"/>
<evidence type="ECO:0000313" key="11">
    <source>
        <dbReference type="EMBL" id="KRM95444.1"/>
    </source>
</evidence>
<evidence type="ECO:0000256" key="9">
    <source>
        <dbReference type="RuleBase" id="RU365090"/>
    </source>
</evidence>
<keyword evidence="7 9" id="KW-0501">Molybdenum cofactor biosynthesis</keyword>
<dbReference type="InterPro" id="IPR005110">
    <property type="entry name" value="MoeA_linker/N"/>
</dbReference>
<dbReference type="Gene3D" id="2.170.190.11">
    <property type="entry name" value="Molybdopterin biosynthesis moea protein, domain 3"/>
    <property type="match status" value="1"/>
</dbReference>
<dbReference type="GO" id="GO:0046872">
    <property type="term" value="F:metal ion binding"/>
    <property type="evidence" value="ECO:0007669"/>
    <property type="project" value="UniProtKB-UniRule"/>
</dbReference>
<evidence type="ECO:0000256" key="7">
    <source>
        <dbReference type="ARBA" id="ARBA00023150"/>
    </source>
</evidence>
<comment type="pathway">
    <text evidence="2 9">Cofactor biosynthesis; molybdopterin biosynthesis.</text>
</comment>
<evidence type="ECO:0000313" key="12">
    <source>
        <dbReference type="Proteomes" id="UP000051638"/>
    </source>
</evidence>
<proteinExistence type="inferred from homology"/>
<dbReference type="RefSeq" id="WP_057874451.1">
    <property type="nucleotide sequence ID" value="NZ_AYYI01000068.1"/>
</dbReference>
<organism evidence="11 12">
    <name type="scientific">Loigolactobacillus rennini DSM 20253</name>
    <dbReference type="NCBI Taxonomy" id="1423796"/>
    <lineage>
        <taxon>Bacteria</taxon>
        <taxon>Bacillati</taxon>
        <taxon>Bacillota</taxon>
        <taxon>Bacilli</taxon>
        <taxon>Lactobacillales</taxon>
        <taxon>Lactobacillaceae</taxon>
        <taxon>Loigolactobacillus</taxon>
    </lineage>
</organism>
<dbReference type="EMBL" id="AYYI01000068">
    <property type="protein sequence ID" value="KRM95444.1"/>
    <property type="molecule type" value="Genomic_DNA"/>
</dbReference>
<evidence type="ECO:0000256" key="6">
    <source>
        <dbReference type="ARBA" id="ARBA00022505"/>
    </source>
</evidence>
<keyword evidence="9" id="KW-0460">Magnesium</keyword>
<feature type="domain" description="MoaB/Mog" evidence="10">
    <location>
        <begin position="183"/>
        <end position="320"/>
    </location>
</feature>
<dbReference type="InterPro" id="IPR036425">
    <property type="entry name" value="MoaB/Mog-like_dom_sf"/>
</dbReference>
<evidence type="ECO:0000259" key="10">
    <source>
        <dbReference type="SMART" id="SM00852"/>
    </source>
</evidence>
<evidence type="ECO:0000256" key="2">
    <source>
        <dbReference type="ARBA" id="ARBA00005046"/>
    </source>
</evidence>
<comment type="cofactor">
    <cofactor evidence="9">
        <name>Mg(2+)</name>
        <dbReference type="ChEBI" id="CHEBI:18420"/>
    </cofactor>
</comment>
<dbReference type="Proteomes" id="UP000051638">
    <property type="component" value="Unassembled WGS sequence"/>
</dbReference>
<protein>
    <recommendedName>
        <fullName evidence="5 9">Molybdopterin molybdenumtransferase</fullName>
        <ecNumber evidence="4 9">2.10.1.1</ecNumber>
    </recommendedName>
</protein>
<keyword evidence="9" id="KW-0479">Metal-binding</keyword>
<dbReference type="PATRIC" id="fig|1423796.3.peg.2147"/>
<dbReference type="AlphaFoldDB" id="A0A0R2D0N1"/>
<dbReference type="CDD" id="cd00887">
    <property type="entry name" value="MoeA"/>
    <property type="match status" value="1"/>
</dbReference>
<keyword evidence="9" id="KW-0808">Transferase</keyword>
<dbReference type="Gene3D" id="3.40.980.10">
    <property type="entry name" value="MoaB/Mog-like domain"/>
    <property type="match status" value="1"/>
</dbReference>
<comment type="function">
    <text evidence="1 9">Catalyzes the insertion of molybdate into adenylated molybdopterin with the concomitant release of AMP.</text>
</comment>
<comment type="caution">
    <text evidence="11">The sequence shown here is derived from an EMBL/GenBank/DDBJ whole genome shotgun (WGS) entry which is preliminary data.</text>
</comment>
<dbReference type="SUPFAM" id="SSF63882">
    <property type="entry name" value="MoeA N-terminal region -like"/>
    <property type="match status" value="1"/>
</dbReference>
<dbReference type="InterPro" id="IPR001453">
    <property type="entry name" value="MoaB/Mog_dom"/>
</dbReference>
<keyword evidence="6 9" id="KW-0500">Molybdenum</keyword>
<dbReference type="GO" id="GO:0006777">
    <property type="term" value="P:Mo-molybdopterin cofactor biosynthetic process"/>
    <property type="evidence" value="ECO:0007669"/>
    <property type="project" value="UniProtKB-UniRule"/>
</dbReference>
<evidence type="ECO:0000256" key="5">
    <source>
        <dbReference type="ARBA" id="ARBA00021108"/>
    </source>
</evidence>
<comment type="similarity">
    <text evidence="3 9">Belongs to the MoeA family.</text>
</comment>
<dbReference type="Gene3D" id="3.90.105.10">
    <property type="entry name" value="Molybdopterin biosynthesis moea protein, domain 2"/>
    <property type="match status" value="1"/>
</dbReference>
<dbReference type="SUPFAM" id="SSF53218">
    <property type="entry name" value="Molybdenum cofactor biosynthesis proteins"/>
    <property type="match status" value="1"/>
</dbReference>
<name>A0A0R2D0N1_9LACO</name>
<dbReference type="SMART" id="SM00852">
    <property type="entry name" value="MoCF_biosynth"/>
    <property type="match status" value="1"/>
</dbReference>
<sequence>MLIRRHPITLEEAQAKLAQLDLTPKTETIPVAQANHRILAQDLKAAYDYPNFRRSGYDGYALRAADDHDFPKIFHVVGEIQAGATFDRSLGENEVVRIMTGAFVPDDAAKVIMLEQTREVPDHPEQIKIMTTQKKDNITPAGSEFKAGDLLIAAGSELNPGGLSLISAFGQTSVTVYAKPKVAIITTGTELLQPGAKPQPGKIFNSNGPLIANLVAENGGEVTESIQIADDYQLLQTNLKRLQATNDIVITDGGVSVGDFDYLATAAREADQLIFNKLKMRPGSVTTAFIDHNTLIMALSGNPGACYTGFYLFVEPVLSRLQGRASQCQKVTATLSRFYPKTNGYDKVLRGTYQFKAGDYQVQLNGSDVSGALGNLQSTTCLFKIPHSHEPLPLYSQVETWLLPYKS</sequence>
<dbReference type="OrthoDB" id="9804758at2"/>
<dbReference type="STRING" id="1423796.FC24_GL002118"/>